<comment type="caution">
    <text evidence="1">The sequence shown here is derived from an EMBL/GenBank/DDBJ whole genome shotgun (WGS) entry which is preliminary data.</text>
</comment>
<organism evidence="1 2">
    <name type="scientific">Zobellia uliginosa</name>
    <dbReference type="NCBI Taxonomy" id="143224"/>
    <lineage>
        <taxon>Bacteria</taxon>
        <taxon>Pseudomonadati</taxon>
        <taxon>Bacteroidota</taxon>
        <taxon>Flavobacteriia</taxon>
        <taxon>Flavobacteriales</taxon>
        <taxon>Flavobacteriaceae</taxon>
        <taxon>Zobellia</taxon>
    </lineage>
</organism>
<name>A0ABY1KX55_9FLAO</name>
<proteinExistence type="predicted"/>
<reference evidence="1 2" key="1">
    <citation type="submission" date="2017-01" db="EMBL/GenBank/DDBJ databases">
        <authorList>
            <person name="Varghese N."/>
            <person name="Submissions S."/>
        </authorList>
    </citation>
    <scope>NUCLEOTIDE SEQUENCE [LARGE SCALE GENOMIC DNA]</scope>
    <source>
        <strain evidence="1 2">DSM 2061</strain>
    </source>
</reference>
<keyword evidence="2" id="KW-1185">Reference proteome</keyword>
<gene>
    <name evidence="1" type="ORF">SAMN05421766_103757</name>
</gene>
<evidence type="ECO:0000313" key="1">
    <source>
        <dbReference type="EMBL" id="SIS74337.1"/>
    </source>
</evidence>
<dbReference type="EMBL" id="FTOB01000003">
    <property type="protein sequence ID" value="SIS74337.1"/>
    <property type="molecule type" value="Genomic_DNA"/>
</dbReference>
<sequence>MANQNPDNAAYMSFIENLNEILNSEQINKLNYS</sequence>
<protein>
    <submittedName>
        <fullName evidence="1">Uncharacterized protein</fullName>
    </submittedName>
</protein>
<dbReference type="Proteomes" id="UP000185728">
    <property type="component" value="Unassembled WGS sequence"/>
</dbReference>
<accession>A0ABY1KX55</accession>
<evidence type="ECO:0000313" key="2">
    <source>
        <dbReference type="Proteomes" id="UP000185728"/>
    </source>
</evidence>